<proteinExistence type="predicted"/>
<protein>
    <submittedName>
        <fullName evidence="1">Uncharacterized protein</fullName>
    </submittedName>
</protein>
<dbReference type="OrthoDB" id="7055226at2"/>
<sequence>MSRSKKIGDGHVLDVAKNIKRVIKGQTLYSKKETTLNTVNYILEEYPNIIDIESKFEKSTPDKHADITITLDCKSKVEINLFLIKGRGKIQPKNLGALSFLKKYFHAGDIQLKFNQLFESEYLNYLRKIDSKNESEVLYKNKTELKKSIERSYSHFSEEIEPIRKGFLFRIREHCFTLLREQYNERLDDLSKAFKDLLLLDSTNIITRYNNKNKCLCIEKLNFQDHNSSTINIYKKGRNSIGLSKGNTSLLIRFKFESGPTSSIKLATSYEEIFNEDNQIEDRNKKDLYEFEKLLKIHKQTKDGNISNAIGKCNEALVYYEIIKSNLSVKQVDNEEYKTIFNKYSELIPSSTIKDMMNTNQNTIMNLNSYLTNKYKSYTIDSIQLVPDSYMTNRLDTSDLKLVLLVHGKMYEEKFSLKAYSKKVKKLTTKNPGVGTILSDQYFGIGSMENTIAETKEQFSNNTLDHQQCLIKVSEEIGKKLKSAEQHELKQGIRNLLGESALIISFYSQNESVILEHGNVSTKVNVLEKSPSPIQTTLTWNENNEELSLRVKFSSGHDKGWSSLKLSCEVKLNI</sequence>
<dbReference type="KEGG" id="bwh:A9C19_09750"/>
<keyword evidence="2" id="KW-1185">Reference proteome</keyword>
<dbReference type="REBASE" id="174271">
    <property type="entry name" value="BspAlg07ORF9750P"/>
</dbReference>
<dbReference type="EMBL" id="CP016020">
    <property type="protein sequence ID" value="APH05008.1"/>
    <property type="molecule type" value="Genomic_DNA"/>
</dbReference>
<gene>
    <name evidence="1" type="ORF">A9C19_09750</name>
</gene>
<dbReference type="RefSeq" id="WP_072579801.1">
    <property type="nucleotide sequence ID" value="NZ_CP016020.1"/>
</dbReference>
<reference evidence="1 2" key="1">
    <citation type="journal article" date="2016" name="Sci. Rep.">
        <title>Complete genome sequence and transcriptomic analysis of a novel marine strain Bacillus weihaiensis reveals the mechanism of brown algae degradation.</title>
        <authorList>
            <person name="Zhu Y."/>
            <person name="Chen P."/>
            <person name="Bao Y."/>
            <person name="Men Y."/>
            <person name="Zeng Y."/>
            <person name="Yang J."/>
            <person name="Sun J."/>
            <person name="Sun Y."/>
        </authorList>
    </citation>
    <scope>NUCLEOTIDE SEQUENCE [LARGE SCALE GENOMIC DNA]</scope>
    <source>
        <strain evidence="1 2">Alg07</strain>
    </source>
</reference>
<evidence type="ECO:0000313" key="2">
    <source>
        <dbReference type="Proteomes" id="UP000181936"/>
    </source>
</evidence>
<evidence type="ECO:0000313" key="1">
    <source>
        <dbReference type="EMBL" id="APH05008.1"/>
    </source>
</evidence>
<dbReference type="Proteomes" id="UP000181936">
    <property type="component" value="Chromosome"/>
</dbReference>
<organism evidence="1 2">
    <name type="scientific">Bacillus weihaiensis</name>
    <dbReference type="NCBI Taxonomy" id="1547283"/>
    <lineage>
        <taxon>Bacteria</taxon>
        <taxon>Bacillati</taxon>
        <taxon>Bacillota</taxon>
        <taxon>Bacilli</taxon>
        <taxon>Bacillales</taxon>
        <taxon>Bacillaceae</taxon>
        <taxon>Bacillus</taxon>
    </lineage>
</organism>
<name>A0A1L3MRP7_9BACI</name>
<accession>A0A1L3MRP7</accession>
<dbReference type="AlphaFoldDB" id="A0A1L3MRP7"/>